<sequence>MAPAFLQPMVQRLPADFTLEFGAPTTWRANYKVFGEDDTDVAEEYTPPPFKKTKSAASTPTGTPIELFATRRATYAVDLGSPAHGAASAGPSVVAPAEPILPQEPNHIVVAAVQLKENAVKQKPARKAPVPK</sequence>
<dbReference type="EMBL" id="LGRX02034574">
    <property type="protein sequence ID" value="KAK3237476.1"/>
    <property type="molecule type" value="Genomic_DNA"/>
</dbReference>
<protein>
    <submittedName>
        <fullName evidence="1">Uncharacterized protein</fullName>
    </submittedName>
</protein>
<gene>
    <name evidence="1" type="ORF">CYMTET_52451</name>
</gene>
<proteinExistence type="predicted"/>
<accession>A0AAE0BJ00</accession>
<evidence type="ECO:0000313" key="2">
    <source>
        <dbReference type="Proteomes" id="UP001190700"/>
    </source>
</evidence>
<reference evidence="1 2" key="1">
    <citation type="journal article" date="2015" name="Genome Biol. Evol.">
        <title>Comparative Genomics of a Bacterivorous Green Alga Reveals Evolutionary Causalities and Consequences of Phago-Mixotrophic Mode of Nutrition.</title>
        <authorList>
            <person name="Burns J.A."/>
            <person name="Paasch A."/>
            <person name="Narechania A."/>
            <person name="Kim E."/>
        </authorList>
    </citation>
    <scope>NUCLEOTIDE SEQUENCE [LARGE SCALE GENOMIC DNA]</scope>
    <source>
        <strain evidence="1 2">PLY_AMNH</strain>
    </source>
</reference>
<comment type="caution">
    <text evidence="1">The sequence shown here is derived from an EMBL/GenBank/DDBJ whole genome shotgun (WGS) entry which is preliminary data.</text>
</comment>
<evidence type="ECO:0000313" key="1">
    <source>
        <dbReference type="EMBL" id="KAK3237476.1"/>
    </source>
</evidence>
<dbReference type="Proteomes" id="UP001190700">
    <property type="component" value="Unassembled WGS sequence"/>
</dbReference>
<dbReference type="AlphaFoldDB" id="A0AAE0BJ00"/>
<organism evidence="1 2">
    <name type="scientific">Cymbomonas tetramitiformis</name>
    <dbReference type="NCBI Taxonomy" id="36881"/>
    <lineage>
        <taxon>Eukaryota</taxon>
        <taxon>Viridiplantae</taxon>
        <taxon>Chlorophyta</taxon>
        <taxon>Pyramimonadophyceae</taxon>
        <taxon>Pyramimonadales</taxon>
        <taxon>Pyramimonadaceae</taxon>
        <taxon>Cymbomonas</taxon>
    </lineage>
</organism>
<name>A0AAE0BJ00_9CHLO</name>
<keyword evidence="2" id="KW-1185">Reference proteome</keyword>